<dbReference type="InterPro" id="IPR010093">
    <property type="entry name" value="SinI_DNA-bd"/>
</dbReference>
<accession>A0ABV7GQZ2</accession>
<dbReference type="Pfam" id="PF12728">
    <property type="entry name" value="HTH_17"/>
    <property type="match status" value="1"/>
</dbReference>
<evidence type="ECO:0000313" key="3">
    <source>
        <dbReference type="Proteomes" id="UP001595632"/>
    </source>
</evidence>
<gene>
    <name evidence="2" type="ORF">ACFOGP_06750</name>
</gene>
<dbReference type="NCBIfam" id="TIGR01764">
    <property type="entry name" value="excise"/>
    <property type="match status" value="1"/>
</dbReference>
<feature type="domain" description="Helix-turn-helix" evidence="1">
    <location>
        <begin position="5"/>
        <end position="54"/>
    </location>
</feature>
<name>A0ABV7GQZ2_9RHOB</name>
<dbReference type="InterPro" id="IPR041657">
    <property type="entry name" value="HTH_17"/>
</dbReference>
<dbReference type="Proteomes" id="UP001595632">
    <property type="component" value="Unassembled WGS sequence"/>
</dbReference>
<dbReference type="RefSeq" id="WP_224948846.1">
    <property type="nucleotide sequence ID" value="NZ_JARGYD010000007.1"/>
</dbReference>
<keyword evidence="3" id="KW-1185">Reference proteome</keyword>
<evidence type="ECO:0000259" key="1">
    <source>
        <dbReference type="Pfam" id="PF12728"/>
    </source>
</evidence>
<evidence type="ECO:0000313" key="2">
    <source>
        <dbReference type="EMBL" id="MFC3142400.1"/>
    </source>
</evidence>
<proteinExistence type="predicted"/>
<sequence length="69" mass="7784">MAQTLLTTAEVAQKMAISVRKVRELMAIRELRYVRVCRRNLIPPEAIDEFLKRNTVAPLDRGSAGDADD</sequence>
<reference evidence="3" key="1">
    <citation type="journal article" date="2019" name="Int. J. Syst. Evol. Microbiol.">
        <title>The Global Catalogue of Microorganisms (GCM) 10K type strain sequencing project: providing services to taxonomists for standard genome sequencing and annotation.</title>
        <authorList>
            <consortium name="The Broad Institute Genomics Platform"/>
            <consortium name="The Broad Institute Genome Sequencing Center for Infectious Disease"/>
            <person name="Wu L."/>
            <person name="Ma J."/>
        </authorList>
    </citation>
    <scope>NUCLEOTIDE SEQUENCE [LARGE SCALE GENOMIC DNA]</scope>
    <source>
        <strain evidence="3">KCTC 52366</strain>
    </source>
</reference>
<comment type="caution">
    <text evidence="2">The sequence shown here is derived from an EMBL/GenBank/DDBJ whole genome shotgun (WGS) entry which is preliminary data.</text>
</comment>
<organism evidence="2 3">
    <name type="scientific">Psychromarinibacter halotolerans</name>
    <dbReference type="NCBI Taxonomy" id="1775175"/>
    <lineage>
        <taxon>Bacteria</taxon>
        <taxon>Pseudomonadati</taxon>
        <taxon>Pseudomonadota</taxon>
        <taxon>Alphaproteobacteria</taxon>
        <taxon>Rhodobacterales</taxon>
        <taxon>Paracoccaceae</taxon>
        <taxon>Psychromarinibacter</taxon>
    </lineage>
</organism>
<dbReference type="EMBL" id="JBHRTB010000010">
    <property type="protein sequence ID" value="MFC3142400.1"/>
    <property type="molecule type" value="Genomic_DNA"/>
</dbReference>
<protein>
    <submittedName>
        <fullName evidence="2">Helix-turn-helix domain-containing protein</fullName>
    </submittedName>
</protein>